<evidence type="ECO:0000256" key="6">
    <source>
        <dbReference type="SAM" id="Phobius"/>
    </source>
</evidence>
<dbReference type="Pfam" id="PF01494">
    <property type="entry name" value="FAD_binding_3"/>
    <property type="match status" value="1"/>
</dbReference>
<organism evidence="8 9">
    <name type="scientific">Sporothrix curviconia</name>
    <dbReference type="NCBI Taxonomy" id="1260050"/>
    <lineage>
        <taxon>Eukaryota</taxon>
        <taxon>Fungi</taxon>
        <taxon>Dikarya</taxon>
        <taxon>Ascomycota</taxon>
        <taxon>Pezizomycotina</taxon>
        <taxon>Sordariomycetes</taxon>
        <taxon>Sordariomycetidae</taxon>
        <taxon>Ophiostomatales</taxon>
        <taxon>Ophiostomataceae</taxon>
        <taxon>Sporothrix</taxon>
    </lineage>
</organism>
<keyword evidence="9" id="KW-1185">Reference proteome</keyword>
<dbReference type="InterPro" id="IPR036188">
    <property type="entry name" value="FAD/NAD-bd_sf"/>
</dbReference>
<protein>
    <recommendedName>
        <fullName evidence="7">FAD-binding domain-containing protein</fullName>
    </recommendedName>
</protein>
<comment type="caution">
    <text evidence="8">The sequence shown here is derived from an EMBL/GenBank/DDBJ whole genome shotgun (WGS) entry which is preliminary data.</text>
</comment>
<reference evidence="8 9" key="1">
    <citation type="submission" date="2024-01" db="EMBL/GenBank/DDBJ databases">
        <authorList>
            <person name="Allen C."/>
            <person name="Tagirdzhanova G."/>
        </authorList>
    </citation>
    <scope>NUCLEOTIDE SEQUENCE [LARGE SCALE GENOMIC DNA]</scope>
</reference>
<dbReference type="EMBL" id="CAWUHB010000006">
    <property type="protein sequence ID" value="CAK7213097.1"/>
    <property type="molecule type" value="Genomic_DNA"/>
</dbReference>
<keyword evidence="6" id="KW-0812">Transmembrane</keyword>
<accession>A0ABP0B0M2</accession>
<dbReference type="PRINTS" id="PR00420">
    <property type="entry name" value="RNGMNOXGNASE"/>
</dbReference>
<evidence type="ECO:0000313" key="9">
    <source>
        <dbReference type="Proteomes" id="UP001642405"/>
    </source>
</evidence>
<sequence length="429" mass="47624">MVTQDRTQGRPLRIVIIGAGLVGTATYIALARLPNVQITVYERSPGPHETGAWIAMTVSGLRVLGRMLPPVVYQRVRGIMFQGKVGIEHHHWQTGEIMAVAASPHMDTQFREGRTHRIPLHNILVSQIPAERLHYNKEVKAVAVDKDETGRSVARLSFSDGGPDIEADLVVAADGIHSKLRRQYLPHTIPTYRGAVAYRHIFSEALVQHIPNLPAESGSWQSNFGEIAYMSRVGLGKYGFVAIVREDEKTAAALRWGHSLGQAGIDRLKRHFADWDPLVGKVVNSLPGIDGYRLETAPWMADMTRDGLIAFVGDAAHPTAGAYGGGATFGYCDAWALYRSLSSPASRGNVAQALQMYNRIRRPFLARIEMQLDFDKLNGAYVAEAAPASSPEWTRRWLERYSPHAWMLEYDVEAECQRVETEVANKAHL</sequence>
<feature type="transmembrane region" description="Helical" evidence="6">
    <location>
        <begin position="12"/>
        <end position="30"/>
    </location>
</feature>
<evidence type="ECO:0000256" key="3">
    <source>
        <dbReference type="ARBA" id="ARBA00022827"/>
    </source>
</evidence>
<evidence type="ECO:0000259" key="7">
    <source>
        <dbReference type="Pfam" id="PF01494"/>
    </source>
</evidence>
<keyword evidence="6" id="KW-1133">Transmembrane helix</keyword>
<feature type="domain" description="FAD-binding" evidence="7">
    <location>
        <begin position="110"/>
        <end position="369"/>
    </location>
</feature>
<keyword evidence="3" id="KW-0274">FAD</keyword>
<dbReference type="PANTHER" id="PTHR13789:SF309">
    <property type="entry name" value="PUTATIVE (AFU_ORTHOLOGUE AFUA_6G14510)-RELATED"/>
    <property type="match status" value="1"/>
</dbReference>
<keyword evidence="2" id="KW-0285">Flavoprotein</keyword>
<dbReference type="PANTHER" id="PTHR13789">
    <property type="entry name" value="MONOOXYGENASE"/>
    <property type="match status" value="1"/>
</dbReference>
<dbReference type="Gene3D" id="3.50.50.60">
    <property type="entry name" value="FAD/NAD(P)-binding domain"/>
    <property type="match status" value="1"/>
</dbReference>
<gene>
    <name evidence="8" type="ORF">SCUCBS95973_001685</name>
</gene>
<name>A0ABP0B0M2_9PEZI</name>
<evidence type="ECO:0000256" key="5">
    <source>
        <dbReference type="ARBA" id="ARBA00023033"/>
    </source>
</evidence>
<comment type="similarity">
    <text evidence="1">Belongs to the paxM FAD-dependent monooxygenase family.</text>
</comment>
<keyword evidence="4" id="KW-0560">Oxidoreductase</keyword>
<evidence type="ECO:0000256" key="4">
    <source>
        <dbReference type="ARBA" id="ARBA00023002"/>
    </source>
</evidence>
<dbReference type="Proteomes" id="UP001642405">
    <property type="component" value="Unassembled WGS sequence"/>
</dbReference>
<evidence type="ECO:0000256" key="2">
    <source>
        <dbReference type="ARBA" id="ARBA00022630"/>
    </source>
</evidence>
<dbReference type="InterPro" id="IPR050493">
    <property type="entry name" value="FAD-dep_Monooxygenase_BioMet"/>
</dbReference>
<dbReference type="InterPro" id="IPR002938">
    <property type="entry name" value="FAD-bd"/>
</dbReference>
<evidence type="ECO:0000313" key="8">
    <source>
        <dbReference type="EMBL" id="CAK7213097.1"/>
    </source>
</evidence>
<proteinExistence type="inferred from homology"/>
<keyword evidence="5" id="KW-0503">Monooxygenase</keyword>
<evidence type="ECO:0000256" key="1">
    <source>
        <dbReference type="ARBA" id="ARBA00007992"/>
    </source>
</evidence>
<dbReference type="SUPFAM" id="SSF51905">
    <property type="entry name" value="FAD/NAD(P)-binding domain"/>
    <property type="match status" value="1"/>
</dbReference>
<keyword evidence="6" id="KW-0472">Membrane</keyword>